<keyword evidence="7 10" id="KW-0472">Membrane</keyword>
<evidence type="ECO:0000259" key="13">
    <source>
        <dbReference type="Pfam" id="PF00593"/>
    </source>
</evidence>
<keyword evidence="9 10" id="KW-0998">Cell outer membrane</keyword>
<evidence type="ECO:0000313" key="15">
    <source>
        <dbReference type="EMBL" id="AZP11393.1"/>
    </source>
</evidence>
<evidence type="ECO:0000256" key="1">
    <source>
        <dbReference type="ARBA" id="ARBA00004571"/>
    </source>
</evidence>
<evidence type="ECO:0000256" key="3">
    <source>
        <dbReference type="ARBA" id="ARBA00022448"/>
    </source>
</evidence>
<comment type="subcellular location">
    <subcellularLocation>
        <location evidence="1 10">Cell outer membrane</location>
        <topology evidence="1 10">Multi-pass membrane protein</topology>
    </subcellularLocation>
</comment>
<evidence type="ECO:0000256" key="7">
    <source>
        <dbReference type="ARBA" id="ARBA00023136"/>
    </source>
</evidence>
<dbReference type="Proteomes" id="UP000275663">
    <property type="component" value="Chromosome"/>
</dbReference>
<keyword evidence="6 11" id="KW-0798">TonB box</keyword>
<evidence type="ECO:0000259" key="14">
    <source>
        <dbReference type="Pfam" id="PF07715"/>
    </source>
</evidence>
<feature type="signal peptide" evidence="12">
    <location>
        <begin position="1"/>
        <end position="32"/>
    </location>
</feature>
<dbReference type="KEGG" id="upv:EJN92_04865"/>
<evidence type="ECO:0000256" key="12">
    <source>
        <dbReference type="SAM" id="SignalP"/>
    </source>
</evidence>
<dbReference type="Pfam" id="PF00593">
    <property type="entry name" value="TonB_dep_Rec_b-barrel"/>
    <property type="match status" value="1"/>
</dbReference>
<keyword evidence="16" id="KW-1185">Reference proteome</keyword>
<keyword evidence="8 15" id="KW-0675">Receptor</keyword>
<evidence type="ECO:0000256" key="10">
    <source>
        <dbReference type="PROSITE-ProRule" id="PRU01360"/>
    </source>
</evidence>
<sequence>MLKETVLSRSVRMMFAGSLGLAMSISAPHALAQEAAATSVQRVEITGSSIKRINQETALPVQTLSRADIEKSGANSVADLVAALPSMQGFATANQSINGGGGGIQTASIHNIGAAYTLVLLNGHRLASYGSGSAVNLSSIPMSAVERVEILTDGASTLYGSDAIAGVVNFILRKNQTDFSVDLTYNQPQHSGGKSYNFGISKGFGDLEKDGYNVLLAYSHDEQKELNASQRPFADTGVRKFSSKGKNYATWSLSDNSSPAIAQLKMKDGSDPVMFSPDLLKNGKCGPNTFQVDSRCRYDYASTVQLMPESKRDSFFGSVNYKLNSDTNLFAEAVVSKFTQTGRYAPPAQPLALPLSSPLYSKYVTPYLAQLGVDPANVASALMKLRISDAGGRNVAYGTEAQHLVLGVDGNAFGMDYNASFTHSVSKRSRDFAGGFLSKNKFYEIVDAAPPALSYDPFAPAGSSTAILAPAILHENWSSSQNTLDVLSLRGSRELFTLPGGKAQLGVGTDFTRQGYDYKATPIGMGANALQPNYTDAPLGDSPGDLPIAASRNNWGAFAELLMPISKRFDITAALRYDSYTAIKNTANFDAAGTPIASETQGNKADKLTYKLSAAFRPIDSLLLRGSYGTGFKMADMSTITSPLTHSGNTGGQYDCPVKAPDPRAVNCMGKTQYDILSGGNRLSGENGLKPEESKQATLGFRVEPISSLSVGIDWWDVKMSNQIASLPEAVVFGNPAKYDNLFSTFYEPGQGGNILVATLPSFNIANAQYQGIDWDTSYKTATPIGKLSLNWTGTYLLKSDYDLPGNPTVQSVGRYDEFNNVAFRVITRLATTLTTSDMFSHTMMINYKSGYHDHQASVREVNTDGSFGNFVDLDRDVSSYTTFDWQTRAQLKKNITLTFGIKNLFDRNPPLSLKDGNGDQVGYDGRYADAMGRTFYMTGSMKF</sequence>
<dbReference type="PANTHER" id="PTHR47234">
    <property type="match status" value="1"/>
</dbReference>
<dbReference type="InterPro" id="IPR012910">
    <property type="entry name" value="Plug_dom"/>
</dbReference>
<dbReference type="EMBL" id="CP034464">
    <property type="protein sequence ID" value="AZP11393.1"/>
    <property type="molecule type" value="Genomic_DNA"/>
</dbReference>
<dbReference type="AlphaFoldDB" id="A0A3S9HH28"/>
<dbReference type="Gene3D" id="2.170.130.10">
    <property type="entry name" value="TonB-dependent receptor, plug domain"/>
    <property type="match status" value="1"/>
</dbReference>
<keyword evidence="4 10" id="KW-1134">Transmembrane beta strand</keyword>
<evidence type="ECO:0000256" key="5">
    <source>
        <dbReference type="ARBA" id="ARBA00022692"/>
    </source>
</evidence>
<name>A0A3S9HH28_9BURK</name>
<dbReference type="InterPro" id="IPR039426">
    <property type="entry name" value="TonB-dep_rcpt-like"/>
</dbReference>
<dbReference type="GO" id="GO:0009279">
    <property type="term" value="C:cell outer membrane"/>
    <property type="evidence" value="ECO:0007669"/>
    <property type="project" value="UniProtKB-SubCell"/>
</dbReference>
<comment type="similarity">
    <text evidence="2 10 11">Belongs to the TonB-dependent receptor family.</text>
</comment>
<feature type="domain" description="TonB-dependent receptor-like beta-barrel" evidence="13">
    <location>
        <begin position="401"/>
        <end position="905"/>
    </location>
</feature>
<dbReference type="Pfam" id="PF07715">
    <property type="entry name" value="Plug"/>
    <property type="match status" value="1"/>
</dbReference>
<feature type="domain" description="TonB-dependent receptor plug" evidence="14">
    <location>
        <begin position="55"/>
        <end position="167"/>
    </location>
</feature>
<accession>A0A3S9HH28</accession>
<dbReference type="SUPFAM" id="SSF56935">
    <property type="entry name" value="Porins"/>
    <property type="match status" value="1"/>
</dbReference>
<reference evidence="15 16" key="1">
    <citation type="journal article" date="2011" name="Int. J. Syst. Evol. Microbiol.">
        <title>Description of Undibacterium oligocarboniphilum sp. nov., isolated from purified water, and Undibacterium pigrum strain CCUG 49012 as the type strain of Undibacterium parvum sp. nov., and emended descriptions of the genus Undibacterium and the species Undibacterium pigrum.</title>
        <authorList>
            <person name="Eder W."/>
            <person name="Wanner G."/>
            <person name="Ludwig W."/>
            <person name="Busse H.J."/>
            <person name="Ziemke-Kageler F."/>
            <person name="Lang E."/>
        </authorList>
    </citation>
    <scope>NUCLEOTIDE SEQUENCE [LARGE SCALE GENOMIC DNA]</scope>
    <source>
        <strain evidence="15 16">DSM 23061</strain>
    </source>
</reference>
<dbReference type="OrthoDB" id="8530571at2"/>
<gene>
    <name evidence="15" type="ORF">EJN92_04865</name>
</gene>
<evidence type="ECO:0000256" key="9">
    <source>
        <dbReference type="ARBA" id="ARBA00023237"/>
    </source>
</evidence>
<keyword evidence="3 10" id="KW-0813">Transport</keyword>
<dbReference type="InterPro" id="IPR037066">
    <property type="entry name" value="Plug_dom_sf"/>
</dbReference>
<proteinExistence type="inferred from homology"/>
<dbReference type="CDD" id="cd01347">
    <property type="entry name" value="ligand_gated_channel"/>
    <property type="match status" value="1"/>
</dbReference>
<evidence type="ECO:0000256" key="4">
    <source>
        <dbReference type="ARBA" id="ARBA00022452"/>
    </source>
</evidence>
<dbReference type="InterPro" id="IPR036942">
    <property type="entry name" value="Beta-barrel_TonB_sf"/>
</dbReference>
<dbReference type="PROSITE" id="PS52016">
    <property type="entry name" value="TONB_DEPENDENT_REC_3"/>
    <property type="match status" value="1"/>
</dbReference>
<organism evidence="15 16">
    <name type="scientific">Undibacterium parvum</name>
    <dbReference type="NCBI Taxonomy" id="401471"/>
    <lineage>
        <taxon>Bacteria</taxon>
        <taxon>Pseudomonadati</taxon>
        <taxon>Pseudomonadota</taxon>
        <taxon>Betaproteobacteria</taxon>
        <taxon>Burkholderiales</taxon>
        <taxon>Oxalobacteraceae</taxon>
        <taxon>Undibacterium</taxon>
    </lineage>
</organism>
<dbReference type="RefSeq" id="WP_126126781.1">
    <property type="nucleotide sequence ID" value="NZ_CP034464.1"/>
</dbReference>
<protein>
    <submittedName>
        <fullName evidence="15">TonB-dependent receptor</fullName>
    </submittedName>
</protein>
<evidence type="ECO:0000313" key="16">
    <source>
        <dbReference type="Proteomes" id="UP000275663"/>
    </source>
</evidence>
<evidence type="ECO:0000256" key="2">
    <source>
        <dbReference type="ARBA" id="ARBA00009810"/>
    </source>
</evidence>
<evidence type="ECO:0000256" key="8">
    <source>
        <dbReference type="ARBA" id="ARBA00023170"/>
    </source>
</evidence>
<dbReference type="InterPro" id="IPR000531">
    <property type="entry name" value="Beta-barrel_TonB"/>
</dbReference>
<evidence type="ECO:0000256" key="11">
    <source>
        <dbReference type="RuleBase" id="RU003357"/>
    </source>
</evidence>
<keyword evidence="12" id="KW-0732">Signal</keyword>
<feature type="chain" id="PRO_5019423696" evidence="12">
    <location>
        <begin position="33"/>
        <end position="944"/>
    </location>
</feature>
<keyword evidence="5 10" id="KW-0812">Transmembrane</keyword>
<dbReference type="Gene3D" id="2.40.170.20">
    <property type="entry name" value="TonB-dependent receptor, beta-barrel domain"/>
    <property type="match status" value="1"/>
</dbReference>
<dbReference type="PANTHER" id="PTHR47234:SF2">
    <property type="entry name" value="TONB-DEPENDENT RECEPTOR"/>
    <property type="match status" value="1"/>
</dbReference>
<evidence type="ECO:0000256" key="6">
    <source>
        <dbReference type="ARBA" id="ARBA00023077"/>
    </source>
</evidence>